<dbReference type="Proteomes" id="UP000321917">
    <property type="component" value="Unassembled WGS sequence"/>
</dbReference>
<dbReference type="Pfam" id="PF06537">
    <property type="entry name" value="DHOR"/>
    <property type="match status" value="2"/>
</dbReference>
<gene>
    <name evidence="1" type="ORF">ESZ26_18200</name>
    <name evidence="2" type="ORF">ESZ27_17980</name>
</gene>
<dbReference type="PANTHER" id="PTHR30600:SF4">
    <property type="entry name" value="CYTOCHROME C DOMAIN-CONTAINING PROTEIN"/>
    <property type="match status" value="1"/>
</dbReference>
<organism evidence="2 4">
    <name type="scientific">Colwellia hornerae</name>
    <dbReference type="NCBI Taxonomy" id="89402"/>
    <lineage>
        <taxon>Bacteria</taxon>
        <taxon>Pseudomonadati</taxon>
        <taxon>Pseudomonadota</taxon>
        <taxon>Gammaproteobacteria</taxon>
        <taxon>Alteromonadales</taxon>
        <taxon>Colwelliaceae</taxon>
        <taxon>Colwellia</taxon>
    </lineage>
</organism>
<comment type="caution">
    <text evidence="2">The sequence shown here is derived from an EMBL/GenBank/DDBJ whole genome shotgun (WGS) entry which is preliminary data.</text>
</comment>
<sequence>MKKIGVVILVTSFLGACGGSSKKAEPVIVLPPIPPVVLLDHSGLTPLSEDIILIEEYLMGGDATVFVNNKDAFGTRPEMIKRNFQQDGFFTAGDHLFRTKHNDTGPLLNNPVCQNCHISDGRGELPASKKEPMLTMLFKLADKTGAKDPIYGDQLQPFAVQSFDGGDINLGLAVYDGSLNGNELVGEATPYIEYVTLSGQYPDGSSYQLRSPVYRIKDLSFGDFIDDIRFSPRLAPGIHGVGLLEAIPAENILALVDVSDEDNDGISGRVSMVTDVTTGETALGRFTYKAQNPSVLKQVASAYQGDMGLTSSIFVDEPCSDQQLSCNFIAEQEIKTADKTDISNKELALVEFYNRLLGVPARRGFDTISEEWESNIVEGRKLFFTSNCVGCHTPRHITGIAAGSVLGELTLLSLEPNAQPIEVLSEQTIFPYTDLLLHDMGGSCAVTRELVNGDSCTGGAECEYVQRCDGLADDVIQGDASGTEWKTPPLWGIGLVQTVNPEATFLHDGRARTIEEAILWHEGEALNSKNAFMQLSQIERQQLLHFVESL</sequence>
<dbReference type="SUPFAM" id="SSF46626">
    <property type="entry name" value="Cytochrome c"/>
    <property type="match status" value="1"/>
</dbReference>
<evidence type="ECO:0000313" key="2">
    <source>
        <dbReference type="EMBL" id="TWX63100.1"/>
    </source>
</evidence>
<dbReference type="PANTHER" id="PTHR30600">
    <property type="entry name" value="CYTOCHROME C PEROXIDASE-RELATED"/>
    <property type="match status" value="1"/>
</dbReference>
<dbReference type="InterPro" id="IPR036909">
    <property type="entry name" value="Cyt_c-like_dom_sf"/>
</dbReference>
<evidence type="ECO:0000313" key="1">
    <source>
        <dbReference type="EMBL" id="TWX54194.1"/>
    </source>
</evidence>
<dbReference type="PIRSF" id="PIRSF028099">
    <property type="entry name" value="DUF1111"/>
    <property type="match status" value="1"/>
</dbReference>
<dbReference type="GO" id="GO:0020037">
    <property type="term" value="F:heme binding"/>
    <property type="evidence" value="ECO:0007669"/>
    <property type="project" value="InterPro"/>
</dbReference>
<dbReference type="GO" id="GO:0004130">
    <property type="term" value="F:cytochrome-c peroxidase activity"/>
    <property type="evidence" value="ECO:0007669"/>
    <property type="project" value="TreeGrafter"/>
</dbReference>
<dbReference type="EMBL" id="VOLR01000040">
    <property type="protein sequence ID" value="TWX54194.1"/>
    <property type="molecule type" value="Genomic_DNA"/>
</dbReference>
<evidence type="ECO:0000313" key="3">
    <source>
        <dbReference type="Proteomes" id="UP000321525"/>
    </source>
</evidence>
<evidence type="ECO:0000313" key="4">
    <source>
        <dbReference type="Proteomes" id="UP000321917"/>
    </source>
</evidence>
<dbReference type="AlphaFoldDB" id="A0A5C6Q2S6"/>
<dbReference type="Proteomes" id="UP000321525">
    <property type="component" value="Unassembled WGS sequence"/>
</dbReference>
<reference evidence="2 4" key="1">
    <citation type="submission" date="2019-07" db="EMBL/GenBank/DDBJ databases">
        <title>Genomes of sea-ice associated Colwellia species.</title>
        <authorList>
            <person name="Bowman J.P."/>
        </authorList>
    </citation>
    <scope>NUCLEOTIDE SEQUENCE [LARGE SCALE GENOMIC DNA]</scope>
    <source>
        <strain evidence="1 3">ACAM 607</strain>
        <strain evidence="2 4">IC036</strain>
    </source>
</reference>
<keyword evidence="3" id="KW-1185">Reference proteome</keyword>
<dbReference type="PROSITE" id="PS51257">
    <property type="entry name" value="PROKAR_LIPOPROTEIN"/>
    <property type="match status" value="1"/>
</dbReference>
<dbReference type="InterPro" id="IPR010538">
    <property type="entry name" value="DHOR"/>
</dbReference>
<dbReference type="OrthoDB" id="9805202at2"/>
<dbReference type="InterPro" id="IPR051395">
    <property type="entry name" value="Cytochrome_c_Peroxidase/MauG"/>
</dbReference>
<name>A0A5C6Q2S6_9GAMM</name>
<dbReference type="EMBL" id="VOLQ01000054">
    <property type="protein sequence ID" value="TWX63100.1"/>
    <property type="molecule type" value="Genomic_DNA"/>
</dbReference>
<proteinExistence type="predicted"/>
<dbReference type="GO" id="GO:0009055">
    <property type="term" value="F:electron transfer activity"/>
    <property type="evidence" value="ECO:0007669"/>
    <property type="project" value="InterPro"/>
</dbReference>
<accession>A0A5C6Q2S6</accession>
<dbReference type="Gene3D" id="1.10.760.10">
    <property type="entry name" value="Cytochrome c-like domain"/>
    <property type="match status" value="1"/>
</dbReference>
<protein>
    <submittedName>
        <fullName evidence="2">Thiol oxidoreductase</fullName>
    </submittedName>
</protein>